<comment type="caution">
    <text evidence="2">The sequence shown here is derived from an EMBL/GenBank/DDBJ whole genome shotgun (WGS) entry which is preliminary data.</text>
</comment>
<dbReference type="Gene3D" id="3.40.50.300">
    <property type="entry name" value="P-loop containing nucleotide triphosphate hydrolases"/>
    <property type="match status" value="1"/>
</dbReference>
<organism evidence="2 3">
    <name type="scientific">Mycena sanguinolenta</name>
    <dbReference type="NCBI Taxonomy" id="230812"/>
    <lineage>
        <taxon>Eukaryota</taxon>
        <taxon>Fungi</taxon>
        <taxon>Dikarya</taxon>
        <taxon>Basidiomycota</taxon>
        <taxon>Agaricomycotina</taxon>
        <taxon>Agaricomycetes</taxon>
        <taxon>Agaricomycetidae</taxon>
        <taxon>Agaricales</taxon>
        <taxon>Marasmiineae</taxon>
        <taxon>Mycenaceae</taxon>
        <taxon>Mycena</taxon>
    </lineage>
</organism>
<protein>
    <submittedName>
        <fullName evidence="2">Glycoside hydrolase</fullName>
    </submittedName>
</protein>
<evidence type="ECO:0000313" key="2">
    <source>
        <dbReference type="EMBL" id="KAF7363731.1"/>
    </source>
</evidence>
<feature type="region of interest" description="Disordered" evidence="1">
    <location>
        <begin position="1"/>
        <end position="24"/>
    </location>
</feature>
<accession>A0A8H7D9K1</accession>
<proteinExistence type="predicted"/>
<evidence type="ECO:0000256" key="1">
    <source>
        <dbReference type="SAM" id="MobiDB-lite"/>
    </source>
</evidence>
<gene>
    <name evidence="2" type="ORF">MSAN_01030900</name>
</gene>
<dbReference type="InterPro" id="IPR027417">
    <property type="entry name" value="P-loop_NTPase"/>
</dbReference>
<dbReference type="EMBL" id="JACAZH010000007">
    <property type="protein sequence ID" value="KAF7363731.1"/>
    <property type="molecule type" value="Genomic_DNA"/>
</dbReference>
<keyword evidence="2" id="KW-0378">Hydrolase</keyword>
<keyword evidence="3" id="KW-1185">Reference proteome</keyword>
<dbReference type="Proteomes" id="UP000623467">
    <property type="component" value="Unassembled WGS sequence"/>
</dbReference>
<dbReference type="AlphaFoldDB" id="A0A8H7D9K1"/>
<reference evidence="2" key="1">
    <citation type="submission" date="2020-05" db="EMBL/GenBank/DDBJ databases">
        <title>Mycena genomes resolve the evolution of fungal bioluminescence.</title>
        <authorList>
            <person name="Tsai I.J."/>
        </authorList>
    </citation>
    <scope>NUCLEOTIDE SEQUENCE</scope>
    <source>
        <strain evidence="2">160909Yilan</strain>
    </source>
</reference>
<dbReference type="GO" id="GO:0016787">
    <property type="term" value="F:hydrolase activity"/>
    <property type="evidence" value="ECO:0007669"/>
    <property type="project" value="UniProtKB-KW"/>
</dbReference>
<dbReference type="SUPFAM" id="SSF52540">
    <property type="entry name" value="P-loop containing nucleoside triphosphate hydrolases"/>
    <property type="match status" value="1"/>
</dbReference>
<sequence>MSTSDSPGSPPRKRTRSETLTADSEDGKISIGRYTSDNLQAYLNSLRGVSADLEAFANPSKCTSLPFPSLLKSSIQSLHAPTGQYRYKHMGRSIFSSIMSEIQRLDRQIPTPVALVGTFGCGKTHLLAALASFLFAQGKRVVFLPESWLVADDTMFWLKLAFALAFADRPQTMERILQFQTVDELIEFTRGSCNEDIYFLVDGFDQLRDLKPAIYALTSRHFLIYTTYALDPSAPTTQGVSWLRIPSGMSHDEFNEWTHHFESQLPWNLNKNFIEFHTGGIPALLKLLTKFSGEEFCDVCLKFRMERAFQTIADNLVQFHLATVENCSTAQNAR</sequence>
<evidence type="ECO:0000313" key="3">
    <source>
        <dbReference type="Proteomes" id="UP000623467"/>
    </source>
</evidence>
<dbReference type="OrthoDB" id="3171351at2759"/>
<name>A0A8H7D9K1_9AGAR</name>